<accession>S7ZH10</accession>
<dbReference type="Proteomes" id="UP000019376">
    <property type="component" value="Unassembled WGS sequence"/>
</dbReference>
<keyword evidence="2" id="KW-1185">Reference proteome</keyword>
<dbReference type="HOGENOM" id="CLU_2292629_0_0_1"/>
<evidence type="ECO:0000313" key="2">
    <source>
        <dbReference type="Proteomes" id="UP000019376"/>
    </source>
</evidence>
<dbReference type="AlphaFoldDB" id="S7ZH10"/>
<proteinExistence type="predicted"/>
<protein>
    <submittedName>
        <fullName evidence="1">Uncharacterized protein</fullName>
    </submittedName>
</protein>
<name>S7ZH10_PENO1</name>
<dbReference type="EMBL" id="KB644410">
    <property type="protein sequence ID" value="EPS27941.1"/>
    <property type="molecule type" value="Genomic_DNA"/>
</dbReference>
<sequence>MGKISERSKRMFKKGNLRFVHQTVALVRKAEMAQSSNFKVELLATCLIPRKLERPKAVLLLHRRTEEFSLLQLQFRESEPVLFTESDIRSFSSSQGVYPQV</sequence>
<organism evidence="1 2">
    <name type="scientific">Penicillium oxalicum (strain 114-2 / CGMCC 5302)</name>
    <name type="common">Penicillium decumbens</name>
    <dbReference type="NCBI Taxonomy" id="933388"/>
    <lineage>
        <taxon>Eukaryota</taxon>
        <taxon>Fungi</taxon>
        <taxon>Dikarya</taxon>
        <taxon>Ascomycota</taxon>
        <taxon>Pezizomycotina</taxon>
        <taxon>Eurotiomycetes</taxon>
        <taxon>Eurotiomycetidae</taxon>
        <taxon>Eurotiales</taxon>
        <taxon>Aspergillaceae</taxon>
        <taxon>Penicillium</taxon>
    </lineage>
</organism>
<evidence type="ECO:0000313" key="1">
    <source>
        <dbReference type="EMBL" id="EPS27941.1"/>
    </source>
</evidence>
<reference evidence="1 2" key="1">
    <citation type="journal article" date="2013" name="PLoS ONE">
        <title>Genomic and secretomic analyses reveal unique features of the lignocellulolytic enzyme system of Penicillium decumbens.</title>
        <authorList>
            <person name="Liu G."/>
            <person name="Zhang L."/>
            <person name="Wei X."/>
            <person name="Zou G."/>
            <person name="Qin Y."/>
            <person name="Ma L."/>
            <person name="Li J."/>
            <person name="Zheng H."/>
            <person name="Wang S."/>
            <person name="Wang C."/>
            <person name="Xun L."/>
            <person name="Zhao G.-P."/>
            <person name="Zhou Z."/>
            <person name="Qu Y."/>
        </authorList>
    </citation>
    <scope>NUCLEOTIDE SEQUENCE [LARGE SCALE GENOMIC DNA]</scope>
    <source>
        <strain evidence="2">114-2 / CGMCC 5302</strain>
    </source>
</reference>
<gene>
    <name evidence="1" type="ORF">PDE_02885</name>
</gene>